<comment type="caution">
    <text evidence="2">The sequence shown here is derived from an EMBL/GenBank/DDBJ whole genome shotgun (WGS) entry which is preliminary data.</text>
</comment>
<gene>
    <name evidence="2" type="ORF">B0H17DRAFT_1226607</name>
</gene>
<sequence>MPFTTLLSSSTIPPNMNTSTTTSTPTPELAALVVQVHALSKLMPLMVYTIPDIVAAEVARTLDDATFPGPMFLHGPPRTPDQMDALFPPGFGDHQAWYVVVVGREPGLYGSSVETDAQVNGIPNQFRRRKTSCCEALDFYCQEYNARRIDKINEVPGAVLPAPAPVVAAPVVVTTPAAAPAAAAAIATPAPMQ</sequence>
<organism evidence="2 3">
    <name type="scientific">Mycena rosella</name>
    <name type="common">Pink bonnet</name>
    <name type="synonym">Agaricus rosellus</name>
    <dbReference type="NCBI Taxonomy" id="1033263"/>
    <lineage>
        <taxon>Eukaryota</taxon>
        <taxon>Fungi</taxon>
        <taxon>Dikarya</taxon>
        <taxon>Basidiomycota</taxon>
        <taxon>Agaricomycotina</taxon>
        <taxon>Agaricomycetes</taxon>
        <taxon>Agaricomycetidae</taxon>
        <taxon>Agaricales</taxon>
        <taxon>Marasmiineae</taxon>
        <taxon>Mycenaceae</taxon>
        <taxon>Mycena</taxon>
    </lineage>
</organism>
<feature type="compositionally biased region" description="Low complexity" evidence="1">
    <location>
        <begin position="8"/>
        <end position="24"/>
    </location>
</feature>
<protein>
    <submittedName>
        <fullName evidence="2">Uncharacterized protein</fullName>
    </submittedName>
</protein>
<feature type="region of interest" description="Disordered" evidence="1">
    <location>
        <begin position="1"/>
        <end position="24"/>
    </location>
</feature>
<dbReference type="EMBL" id="JARKIE010000105">
    <property type="protein sequence ID" value="KAJ7683775.1"/>
    <property type="molecule type" value="Genomic_DNA"/>
</dbReference>
<accession>A0AAD7D8M0</accession>
<name>A0AAD7D8M0_MYCRO</name>
<keyword evidence="3" id="KW-1185">Reference proteome</keyword>
<evidence type="ECO:0000256" key="1">
    <source>
        <dbReference type="SAM" id="MobiDB-lite"/>
    </source>
</evidence>
<reference evidence="2" key="1">
    <citation type="submission" date="2023-03" db="EMBL/GenBank/DDBJ databases">
        <title>Massive genome expansion in bonnet fungi (Mycena s.s.) driven by repeated elements and novel gene families across ecological guilds.</title>
        <authorList>
            <consortium name="Lawrence Berkeley National Laboratory"/>
            <person name="Harder C.B."/>
            <person name="Miyauchi S."/>
            <person name="Viragh M."/>
            <person name="Kuo A."/>
            <person name="Thoen E."/>
            <person name="Andreopoulos B."/>
            <person name="Lu D."/>
            <person name="Skrede I."/>
            <person name="Drula E."/>
            <person name="Henrissat B."/>
            <person name="Morin E."/>
            <person name="Kohler A."/>
            <person name="Barry K."/>
            <person name="LaButti K."/>
            <person name="Morin E."/>
            <person name="Salamov A."/>
            <person name="Lipzen A."/>
            <person name="Mereny Z."/>
            <person name="Hegedus B."/>
            <person name="Baldrian P."/>
            <person name="Stursova M."/>
            <person name="Weitz H."/>
            <person name="Taylor A."/>
            <person name="Grigoriev I.V."/>
            <person name="Nagy L.G."/>
            <person name="Martin F."/>
            <person name="Kauserud H."/>
        </authorList>
    </citation>
    <scope>NUCLEOTIDE SEQUENCE</scope>
    <source>
        <strain evidence="2">CBHHK067</strain>
    </source>
</reference>
<evidence type="ECO:0000313" key="3">
    <source>
        <dbReference type="Proteomes" id="UP001221757"/>
    </source>
</evidence>
<dbReference type="AlphaFoldDB" id="A0AAD7D8M0"/>
<dbReference type="Proteomes" id="UP001221757">
    <property type="component" value="Unassembled WGS sequence"/>
</dbReference>
<proteinExistence type="predicted"/>
<evidence type="ECO:0000313" key="2">
    <source>
        <dbReference type="EMBL" id="KAJ7683775.1"/>
    </source>
</evidence>